<feature type="region of interest" description="Disordered" evidence="1">
    <location>
        <begin position="1"/>
        <end position="20"/>
    </location>
</feature>
<dbReference type="AlphaFoldDB" id="A0A139AEY3"/>
<keyword evidence="3" id="KW-1185">Reference proteome</keyword>
<feature type="region of interest" description="Disordered" evidence="1">
    <location>
        <begin position="90"/>
        <end position="109"/>
    </location>
</feature>
<gene>
    <name evidence="2" type="ORF">M427DRAFT_327485</name>
</gene>
<feature type="compositionally biased region" description="Low complexity" evidence="1">
    <location>
        <begin position="8"/>
        <end position="20"/>
    </location>
</feature>
<accession>A0A139AEY3</accession>
<name>A0A139AEY3_GONPJ</name>
<evidence type="ECO:0000256" key="1">
    <source>
        <dbReference type="SAM" id="MobiDB-lite"/>
    </source>
</evidence>
<evidence type="ECO:0000313" key="3">
    <source>
        <dbReference type="Proteomes" id="UP000070544"/>
    </source>
</evidence>
<feature type="region of interest" description="Disordered" evidence="1">
    <location>
        <begin position="48"/>
        <end position="81"/>
    </location>
</feature>
<reference evidence="2 3" key="1">
    <citation type="journal article" date="2015" name="Genome Biol. Evol.">
        <title>Phylogenomic analyses indicate that early fungi evolved digesting cell walls of algal ancestors of land plants.</title>
        <authorList>
            <person name="Chang Y."/>
            <person name="Wang S."/>
            <person name="Sekimoto S."/>
            <person name="Aerts A.L."/>
            <person name="Choi C."/>
            <person name="Clum A."/>
            <person name="LaButti K.M."/>
            <person name="Lindquist E.A."/>
            <person name="Yee Ngan C."/>
            <person name="Ohm R.A."/>
            <person name="Salamov A.A."/>
            <person name="Grigoriev I.V."/>
            <person name="Spatafora J.W."/>
            <person name="Berbee M.L."/>
        </authorList>
    </citation>
    <scope>NUCLEOTIDE SEQUENCE [LARGE SCALE GENOMIC DNA]</scope>
    <source>
        <strain evidence="2 3">JEL478</strain>
    </source>
</reference>
<proteinExistence type="predicted"/>
<protein>
    <submittedName>
        <fullName evidence="2">Uncharacterized protein</fullName>
    </submittedName>
</protein>
<dbReference type="Proteomes" id="UP000070544">
    <property type="component" value="Unassembled WGS sequence"/>
</dbReference>
<dbReference type="EMBL" id="KQ965763">
    <property type="protein sequence ID" value="KXS15310.1"/>
    <property type="molecule type" value="Genomic_DNA"/>
</dbReference>
<evidence type="ECO:0000313" key="2">
    <source>
        <dbReference type="EMBL" id="KXS15310.1"/>
    </source>
</evidence>
<organism evidence="2 3">
    <name type="scientific">Gonapodya prolifera (strain JEL478)</name>
    <name type="common">Monoblepharis prolifera</name>
    <dbReference type="NCBI Taxonomy" id="1344416"/>
    <lineage>
        <taxon>Eukaryota</taxon>
        <taxon>Fungi</taxon>
        <taxon>Fungi incertae sedis</taxon>
        <taxon>Chytridiomycota</taxon>
        <taxon>Chytridiomycota incertae sedis</taxon>
        <taxon>Monoblepharidomycetes</taxon>
        <taxon>Monoblepharidales</taxon>
        <taxon>Gonapodyaceae</taxon>
        <taxon>Gonapodya</taxon>
    </lineage>
</organism>
<sequence length="109" mass="11991">MSTLRPCAAATSGTGTSGATAFTCPRLVHDELKHFQSAIRPLQCFNTPKTQALNSPRPPHLDHHHSPEVLSKVSQPRSVDDDMQLHSAMVSAPLNPARRHWHPLESDRA</sequence>